<keyword evidence="2" id="KW-1185">Reference proteome</keyword>
<gene>
    <name evidence="1" type="ORF">llap_17379</name>
</gene>
<reference evidence="2" key="2">
    <citation type="submission" date="2017-12" db="EMBL/GenBank/DDBJ databases">
        <title>Genome sequence of the Bar-tailed Godwit (Limosa lapponica baueri).</title>
        <authorList>
            <person name="Lima N.C.B."/>
            <person name="Parody-Merino A.M."/>
            <person name="Battley P.F."/>
            <person name="Fidler A.E."/>
            <person name="Prosdocimi F."/>
        </authorList>
    </citation>
    <scope>NUCLEOTIDE SEQUENCE [LARGE SCALE GENOMIC DNA]</scope>
</reference>
<proteinExistence type="predicted"/>
<name>A0A2I0TEV6_LIMLA</name>
<evidence type="ECO:0000313" key="1">
    <source>
        <dbReference type="EMBL" id="PKU32317.1"/>
    </source>
</evidence>
<dbReference type="AlphaFoldDB" id="A0A2I0TEV6"/>
<evidence type="ECO:0000313" key="2">
    <source>
        <dbReference type="Proteomes" id="UP000233556"/>
    </source>
</evidence>
<dbReference type="Proteomes" id="UP000233556">
    <property type="component" value="Unassembled WGS sequence"/>
</dbReference>
<sequence>MCLRIPQGQADSDKAAAHGFIGEIYELVKKATKRGESRINSKSQDKKHVSVGSKGVKEAICGRFSNIHRQGMPPQGILILTWRALAGTGALKLRSLTCDMPDVPTKSVFGTNRVLPLPGTTGEVDADEHDSANQVEQSPKLLALSSSLGESVLGTHAEFSPAIEHLKVVPAKIKSTSASGASR</sequence>
<dbReference type="EMBL" id="KZ511465">
    <property type="protein sequence ID" value="PKU32317.1"/>
    <property type="molecule type" value="Genomic_DNA"/>
</dbReference>
<reference evidence="2" key="1">
    <citation type="submission" date="2017-11" db="EMBL/GenBank/DDBJ databases">
        <authorList>
            <person name="Lima N.C."/>
            <person name="Parody-Merino A.M."/>
            <person name="Battley P.F."/>
            <person name="Fidler A.E."/>
            <person name="Prosdocimi F."/>
        </authorList>
    </citation>
    <scope>NUCLEOTIDE SEQUENCE [LARGE SCALE GENOMIC DNA]</scope>
</reference>
<accession>A0A2I0TEV6</accession>
<organism evidence="1 2">
    <name type="scientific">Limosa lapponica baueri</name>
    <dbReference type="NCBI Taxonomy" id="1758121"/>
    <lineage>
        <taxon>Eukaryota</taxon>
        <taxon>Metazoa</taxon>
        <taxon>Chordata</taxon>
        <taxon>Craniata</taxon>
        <taxon>Vertebrata</taxon>
        <taxon>Euteleostomi</taxon>
        <taxon>Archelosauria</taxon>
        <taxon>Archosauria</taxon>
        <taxon>Dinosauria</taxon>
        <taxon>Saurischia</taxon>
        <taxon>Theropoda</taxon>
        <taxon>Coelurosauria</taxon>
        <taxon>Aves</taxon>
        <taxon>Neognathae</taxon>
        <taxon>Neoaves</taxon>
        <taxon>Charadriiformes</taxon>
        <taxon>Scolopacidae</taxon>
        <taxon>Limosa</taxon>
    </lineage>
</organism>
<protein>
    <submittedName>
        <fullName evidence="1">Uncharacterized protein</fullName>
    </submittedName>
</protein>